<accession>G0TZ71</accession>
<dbReference type="EMBL" id="HE573023">
    <property type="protein sequence ID" value="CCC49274.1"/>
    <property type="molecule type" value="Genomic_DNA"/>
</dbReference>
<evidence type="ECO:0000256" key="1">
    <source>
        <dbReference type="SAM" id="Phobius"/>
    </source>
</evidence>
<dbReference type="InterPro" id="IPR036188">
    <property type="entry name" value="FAD/NAD-bd_sf"/>
</dbReference>
<dbReference type="VEuPathDB" id="TriTrypDB:TvY486_0705940"/>
<sequence length="511" mass="55321">MRCGAKLYSSESVQRMSTPSLYDVVVCGGGVVGAAAMASLQQLRARLLSENTLTPHAAERQALAGRLSRLLLADPMARPQYNAESKMHNLRTVSLTPVSSRLLDNLGCWKQLQTRHAYYRIALRHEHTNSPEIQRPQDGTKTFMSSLMGGGCSTAEPLLEFMNINSPLGFISYNAEINTRLLDAIEERKVQDAALTRDNGETGEVCDRVEFGSALDSYVLPPESTIDGPPGTAVMRGPSGEEALEFSLLLGCDGRGSQLRNQVGTYSVSHDYRQTVYVCTVQLEPVVDGNVCCFQNFFSNGDIVAMLPTSPDTANIVFSTTAAHARKLAASTQVELVKELNNRLHAFAARDIPQIISVPEEDVCGQVVRAQGMFPSRLQVVVNNSVPRCLLMGDAAHSIHPFAGQGMNLGLYDVCTMIKVLEKAIRNGQDIGSFLGVGRPFLSEVAVHSGSIIAALEAIYGLVTNAPKLSCFGMSALQNVPLLSSLGKQSIIHVASGGLLERRHKECFLLQ</sequence>
<dbReference type="Pfam" id="PF01494">
    <property type="entry name" value="FAD_binding_3"/>
    <property type="match status" value="1"/>
</dbReference>
<gene>
    <name evidence="3" type="ORF">TVY486_0705940</name>
</gene>
<feature type="transmembrane region" description="Helical" evidence="1">
    <location>
        <begin position="21"/>
        <end position="40"/>
    </location>
</feature>
<dbReference type="InterPro" id="IPR051205">
    <property type="entry name" value="UbiH/COQ6_monooxygenase"/>
</dbReference>
<reference evidence="3" key="1">
    <citation type="journal article" date="2012" name="Proc. Natl. Acad. Sci. U.S.A.">
        <title>Antigenic diversity is generated by distinct evolutionary mechanisms in African trypanosome species.</title>
        <authorList>
            <person name="Jackson A.P."/>
            <person name="Berry A."/>
            <person name="Aslett M."/>
            <person name="Allison H.C."/>
            <person name="Burton P."/>
            <person name="Vavrova-Anderson J."/>
            <person name="Brown R."/>
            <person name="Browne H."/>
            <person name="Corton N."/>
            <person name="Hauser H."/>
            <person name="Gamble J."/>
            <person name="Gilderthorp R."/>
            <person name="Marcello L."/>
            <person name="McQuillan J."/>
            <person name="Otto T.D."/>
            <person name="Quail M.A."/>
            <person name="Sanders M.J."/>
            <person name="van Tonder A."/>
            <person name="Ginger M.L."/>
            <person name="Field M.C."/>
            <person name="Barry J.D."/>
            <person name="Hertz-Fowler C."/>
            <person name="Berriman M."/>
        </authorList>
    </citation>
    <scope>NUCLEOTIDE SEQUENCE</scope>
    <source>
        <strain evidence="3">Y486</strain>
    </source>
</reference>
<keyword evidence="1" id="KW-1133">Transmembrane helix</keyword>
<dbReference type="SUPFAM" id="SSF51905">
    <property type="entry name" value="FAD/NAD(P)-binding domain"/>
    <property type="match status" value="1"/>
</dbReference>
<proteinExistence type="predicted"/>
<protein>
    <submittedName>
        <fullName evidence="3">Putative Monooxygenase</fullName>
    </submittedName>
</protein>
<dbReference type="AlphaFoldDB" id="G0TZ71"/>
<dbReference type="PANTHER" id="PTHR43876:SF7">
    <property type="entry name" value="UBIQUINONE BIOSYNTHESIS MONOOXYGENASE COQ6, MITOCHONDRIAL"/>
    <property type="match status" value="1"/>
</dbReference>
<evidence type="ECO:0000313" key="3">
    <source>
        <dbReference type="EMBL" id="CCC49274.1"/>
    </source>
</evidence>
<dbReference type="PRINTS" id="PR00420">
    <property type="entry name" value="RNGMNOXGNASE"/>
</dbReference>
<feature type="domain" description="FAD-binding" evidence="2">
    <location>
        <begin position="233"/>
        <end position="426"/>
    </location>
</feature>
<dbReference type="GO" id="GO:0071949">
    <property type="term" value="F:FAD binding"/>
    <property type="evidence" value="ECO:0007669"/>
    <property type="project" value="InterPro"/>
</dbReference>
<dbReference type="Gene3D" id="3.50.50.60">
    <property type="entry name" value="FAD/NAD(P)-binding domain"/>
    <property type="match status" value="2"/>
</dbReference>
<name>G0TZ71_TRYVY</name>
<dbReference type="GO" id="GO:0005739">
    <property type="term" value="C:mitochondrion"/>
    <property type="evidence" value="ECO:0007669"/>
    <property type="project" value="TreeGrafter"/>
</dbReference>
<dbReference type="GO" id="GO:0004497">
    <property type="term" value="F:monooxygenase activity"/>
    <property type="evidence" value="ECO:0007669"/>
    <property type="project" value="UniProtKB-KW"/>
</dbReference>
<evidence type="ECO:0000259" key="2">
    <source>
        <dbReference type="Pfam" id="PF01494"/>
    </source>
</evidence>
<dbReference type="PANTHER" id="PTHR43876">
    <property type="entry name" value="UBIQUINONE BIOSYNTHESIS MONOOXYGENASE COQ6, MITOCHONDRIAL"/>
    <property type="match status" value="1"/>
</dbReference>
<keyword evidence="1" id="KW-0812">Transmembrane</keyword>
<dbReference type="InterPro" id="IPR002938">
    <property type="entry name" value="FAD-bd"/>
</dbReference>
<keyword evidence="3" id="KW-0560">Oxidoreductase</keyword>
<keyword evidence="3" id="KW-0503">Monooxygenase</keyword>
<organism evidence="3">
    <name type="scientific">Trypanosoma vivax (strain Y486)</name>
    <dbReference type="NCBI Taxonomy" id="1055687"/>
    <lineage>
        <taxon>Eukaryota</taxon>
        <taxon>Discoba</taxon>
        <taxon>Euglenozoa</taxon>
        <taxon>Kinetoplastea</taxon>
        <taxon>Metakinetoplastina</taxon>
        <taxon>Trypanosomatida</taxon>
        <taxon>Trypanosomatidae</taxon>
        <taxon>Trypanosoma</taxon>
        <taxon>Duttonella</taxon>
    </lineage>
</organism>
<keyword evidence="1" id="KW-0472">Membrane</keyword>